<feature type="region of interest" description="Disordered" evidence="1">
    <location>
        <begin position="274"/>
        <end position="443"/>
    </location>
</feature>
<feature type="region of interest" description="Disordered" evidence="1">
    <location>
        <begin position="23"/>
        <end position="119"/>
    </location>
</feature>
<feature type="compositionally biased region" description="Basic and acidic residues" evidence="1">
    <location>
        <begin position="78"/>
        <end position="89"/>
    </location>
</feature>
<evidence type="ECO:0000313" key="3">
    <source>
        <dbReference type="EMBL" id="MBB4735387.1"/>
    </source>
</evidence>
<gene>
    <name evidence="3" type="ORF">HDA30_000895</name>
</gene>
<dbReference type="Pfam" id="PF11268">
    <property type="entry name" value="DUF3071"/>
    <property type="match status" value="1"/>
</dbReference>
<evidence type="ECO:0000313" key="4">
    <source>
        <dbReference type="Proteomes" id="UP000540191"/>
    </source>
</evidence>
<feature type="compositionally biased region" description="Low complexity" evidence="1">
    <location>
        <begin position="397"/>
        <end position="416"/>
    </location>
</feature>
<protein>
    <recommendedName>
        <fullName evidence="2">DUF3071 domain-containing protein</fullName>
    </recommendedName>
</protein>
<reference evidence="3 4" key="1">
    <citation type="submission" date="2020-08" db="EMBL/GenBank/DDBJ databases">
        <title>Sequencing the genomes of 1000 actinobacteria strains.</title>
        <authorList>
            <person name="Klenk H.-P."/>
        </authorList>
    </citation>
    <scope>NUCLEOTIDE SEQUENCE [LARGE SCALE GENOMIC DNA]</scope>
    <source>
        <strain evidence="3 4">DSM 23974</strain>
    </source>
</reference>
<keyword evidence="4" id="KW-1185">Reference proteome</keyword>
<dbReference type="EMBL" id="JACHNA010000001">
    <property type="protein sequence ID" value="MBB4735387.1"/>
    <property type="molecule type" value="Genomic_DNA"/>
</dbReference>
<sequence length="443" mass="47466">MAQLRAASLVQDGTVLRLLDSEDTEHTLPITEELLAELEDARPAEAGSAEEQKRADGPSAPVEGVAQPATAPGPSTTADDRARREDGEQRAAGAAPESASAGARTESASPAPAEPATPLSPRQIQARIRAGHSAQRVAEETGTSLERVKTFEYPVLAERGWIAQQARETQIWVGGPDLYSDIVEDGGPSTLGELVEHRLTELGLAPGLAQWDAWREPHGAWTVAARFPVPPSEALPTDQEPPATWTYRAATRSVDPADDWARFLSAAHAWDLTTQEESDDQQAAQALSPEPRQDADTADRDGEVPPTRQDSGTRDGELLDVLRARRGQRADSARTGDEALARLISHRSADPAAAAEAEEDHPARKADRSALSAVPDLEHEASSDEAEQDEAAHQQPERSAGPSRRARPAMPAAAPARAERPRSGSKRPSVPSWDEIVFGRRGD</sequence>
<feature type="compositionally biased region" description="Low complexity" evidence="1">
    <location>
        <begin position="91"/>
        <end position="117"/>
    </location>
</feature>
<dbReference type="NCBIfam" id="NF040712">
    <property type="entry name" value="SepH"/>
    <property type="match status" value="1"/>
</dbReference>
<feature type="domain" description="DUF3071" evidence="2">
    <location>
        <begin position="1"/>
        <end position="247"/>
    </location>
</feature>
<feature type="compositionally biased region" description="Basic and acidic residues" evidence="1">
    <location>
        <begin position="311"/>
        <end position="340"/>
    </location>
</feature>
<feature type="compositionally biased region" description="Basic and acidic residues" evidence="1">
    <location>
        <begin position="291"/>
        <end position="303"/>
    </location>
</feature>
<organism evidence="3 4">
    <name type="scientific">Micrococcus cohnii</name>
    <dbReference type="NCBI Taxonomy" id="993416"/>
    <lineage>
        <taxon>Bacteria</taxon>
        <taxon>Bacillati</taxon>
        <taxon>Actinomycetota</taxon>
        <taxon>Actinomycetes</taxon>
        <taxon>Micrococcales</taxon>
        <taxon>Micrococcaceae</taxon>
        <taxon>Micrococcus</taxon>
    </lineage>
</organism>
<dbReference type="Proteomes" id="UP000540191">
    <property type="component" value="Unassembled WGS sequence"/>
</dbReference>
<dbReference type="RefSeq" id="WP_184241221.1">
    <property type="nucleotide sequence ID" value="NZ_JACHNA010000001.1"/>
</dbReference>
<dbReference type="InterPro" id="IPR047682">
    <property type="entry name" value="SepH-like"/>
</dbReference>
<dbReference type="AlphaFoldDB" id="A0A7W7GNK2"/>
<proteinExistence type="predicted"/>
<evidence type="ECO:0000259" key="2">
    <source>
        <dbReference type="Pfam" id="PF11268"/>
    </source>
</evidence>
<dbReference type="InterPro" id="IPR021421">
    <property type="entry name" value="DUF3071"/>
</dbReference>
<comment type="caution">
    <text evidence="3">The sequence shown here is derived from an EMBL/GenBank/DDBJ whole genome shotgun (WGS) entry which is preliminary data.</text>
</comment>
<accession>A0A7W7GNK2</accession>
<evidence type="ECO:0000256" key="1">
    <source>
        <dbReference type="SAM" id="MobiDB-lite"/>
    </source>
</evidence>
<name>A0A7W7GNK2_9MICC</name>